<keyword evidence="8" id="KW-1185">Reference proteome</keyword>
<dbReference type="SUPFAM" id="SSF51445">
    <property type="entry name" value="(Trans)glycosidases"/>
    <property type="match status" value="1"/>
</dbReference>
<keyword evidence="4" id="KW-0378">Hydrolase</keyword>
<evidence type="ECO:0000256" key="4">
    <source>
        <dbReference type="ARBA" id="ARBA00022801"/>
    </source>
</evidence>
<proteinExistence type="inferred from homology"/>
<dbReference type="InterPro" id="IPR017853">
    <property type="entry name" value="GH"/>
</dbReference>
<feature type="domain" description="Glycoside hydrolase family 29 N-terminal" evidence="6">
    <location>
        <begin position="101"/>
        <end position="406"/>
    </location>
</feature>
<dbReference type="AlphaFoldDB" id="C9MSZ2"/>
<dbReference type="EMBL" id="ACVA01000067">
    <property type="protein sequence ID" value="EEX17468.1"/>
    <property type="molecule type" value="Genomic_DNA"/>
</dbReference>
<sequence length="544" mass="61998">MIAEFDYLKRKSYFCGEVIYKLIYNQLPIRMQNKAYSQILKATIASSCLLCMPALLPVAHAQEHNFVVINPSDSPADIIKKAANVVPSARQFNWQRQELTAFLHYGVNTYTGREWGDGTESPAIFNPTNLDADQWIRELKEAGFKCAILTCKHHDGFCLWPSAYTDHSVKQSPWKNGMGDVVREVSDACHKYGMSFGVYLSPWDRNSKLYGTEEYNDYFVKQLTELLTQYGKVSEVWFDGACGEGPNGKKQHYDFVRWYEVIRKLQPDAVIAVMGPDVRWVGTETGKGREMEWSVVPKDNLNQDAIAKNSQQEMLTQPVGDMRGEDLGSRKVIEKAKSLVWYPAEIDVSIRPGWFYHKDQDNKVKTPKELMNIYFSSVGMNGVLLLNLPPNKEGLLAEADVKSLRGFRQLYDTTFKHNLLANAKVTCQLREGKGQNLIDDNYDTSVRPNMKKGTAVFLFKLKQPATFNVLSVQEDIRKGQRVEQFSLEVKDAKGQWKKVTEGTTIGHKRLLKFVPQTAKEVRLVIHQVRDIPSISEVGLYRLVE</sequence>
<dbReference type="EC" id="3.2.1.51" evidence="2"/>
<accession>C9MSZ2</accession>
<comment type="similarity">
    <text evidence="1">Belongs to the glycosyl hydrolase 29 family.</text>
</comment>
<dbReference type="PANTHER" id="PTHR10030:SF37">
    <property type="entry name" value="ALPHA-L-FUCOSIDASE-RELATED"/>
    <property type="match status" value="1"/>
</dbReference>
<name>C9MSZ2_9BACT</name>
<evidence type="ECO:0000259" key="6">
    <source>
        <dbReference type="Pfam" id="PF01120"/>
    </source>
</evidence>
<dbReference type="Pfam" id="PF01120">
    <property type="entry name" value="Alpha_L_fucos"/>
    <property type="match status" value="1"/>
</dbReference>
<dbReference type="Gene3D" id="2.60.120.260">
    <property type="entry name" value="Galactose-binding domain-like"/>
    <property type="match status" value="1"/>
</dbReference>
<keyword evidence="5" id="KW-0326">Glycosidase</keyword>
<protein>
    <recommendedName>
        <fullName evidence="2">alpha-L-fucosidase</fullName>
        <ecNumber evidence="2">3.2.1.51</ecNumber>
    </recommendedName>
</protein>
<dbReference type="InterPro" id="IPR008979">
    <property type="entry name" value="Galactose-bd-like_sf"/>
</dbReference>
<dbReference type="InterPro" id="IPR000933">
    <property type="entry name" value="Glyco_hydro_29"/>
</dbReference>
<dbReference type="STRING" id="649761.HMPREF0973_02761"/>
<dbReference type="InterPro" id="IPR057739">
    <property type="entry name" value="Glyco_hydro_29_N"/>
</dbReference>
<evidence type="ECO:0000256" key="2">
    <source>
        <dbReference type="ARBA" id="ARBA00012662"/>
    </source>
</evidence>
<gene>
    <name evidence="7" type="ORF">HMPREF0973_02761</name>
</gene>
<evidence type="ECO:0000256" key="1">
    <source>
        <dbReference type="ARBA" id="ARBA00007951"/>
    </source>
</evidence>
<dbReference type="GO" id="GO:0005764">
    <property type="term" value="C:lysosome"/>
    <property type="evidence" value="ECO:0007669"/>
    <property type="project" value="TreeGrafter"/>
</dbReference>
<dbReference type="GO" id="GO:0016139">
    <property type="term" value="P:glycoside catabolic process"/>
    <property type="evidence" value="ECO:0007669"/>
    <property type="project" value="TreeGrafter"/>
</dbReference>
<dbReference type="eggNOG" id="COG3669">
    <property type="taxonomic scope" value="Bacteria"/>
</dbReference>
<dbReference type="FunFam" id="3.20.20.80:FF:000052">
    <property type="entry name" value="Putative alpha-L-fucosidase 1"/>
    <property type="match status" value="1"/>
</dbReference>
<dbReference type="GO" id="GO:0006004">
    <property type="term" value="P:fucose metabolic process"/>
    <property type="evidence" value="ECO:0007669"/>
    <property type="project" value="TreeGrafter"/>
</dbReference>
<reference evidence="7 8" key="1">
    <citation type="submission" date="2009-09" db="EMBL/GenBank/DDBJ databases">
        <authorList>
            <person name="Weinstock G."/>
            <person name="Sodergren E."/>
            <person name="Clifton S."/>
            <person name="Fulton L."/>
            <person name="Fulton B."/>
            <person name="Courtney L."/>
            <person name="Fronick C."/>
            <person name="Harrison M."/>
            <person name="Strong C."/>
            <person name="Farmer C."/>
            <person name="Delahaunty K."/>
            <person name="Markovic C."/>
            <person name="Hall O."/>
            <person name="Minx P."/>
            <person name="Tomlinson C."/>
            <person name="Mitreva M."/>
            <person name="Nelson J."/>
            <person name="Hou S."/>
            <person name="Wollam A."/>
            <person name="Pepin K.H."/>
            <person name="Johnson M."/>
            <person name="Bhonagiri V."/>
            <person name="Nash W.E."/>
            <person name="Warren W."/>
            <person name="Chinwalla A."/>
            <person name="Mardis E.R."/>
            <person name="Wilson R.K."/>
        </authorList>
    </citation>
    <scope>NUCLEOTIDE SEQUENCE [LARGE SCALE GENOMIC DNA]</scope>
    <source>
        <strain evidence="7 8">F0319</strain>
    </source>
</reference>
<keyword evidence="3" id="KW-0732">Signal</keyword>
<evidence type="ECO:0000313" key="7">
    <source>
        <dbReference type="EMBL" id="EEX17468.1"/>
    </source>
</evidence>
<dbReference type="GO" id="GO:0004560">
    <property type="term" value="F:alpha-L-fucosidase activity"/>
    <property type="evidence" value="ECO:0007669"/>
    <property type="project" value="InterPro"/>
</dbReference>
<comment type="caution">
    <text evidence="7">The sequence shown here is derived from an EMBL/GenBank/DDBJ whole genome shotgun (WGS) entry which is preliminary data.</text>
</comment>
<dbReference type="PANTHER" id="PTHR10030">
    <property type="entry name" value="ALPHA-L-FUCOSIDASE"/>
    <property type="match status" value="1"/>
</dbReference>
<organism evidence="7 8">
    <name type="scientific">Prevotella veroralis F0319</name>
    <dbReference type="NCBI Taxonomy" id="649761"/>
    <lineage>
        <taxon>Bacteria</taxon>
        <taxon>Pseudomonadati</taxon>
        <taxon>Bacteroidota</taxon>
        <taxon>Bacteroidia</taxon>
        <taxon>Bacteroidales</taxon>
        <taxon>Prevotellaceae</taxon>
        <taxon>Prevotella</taxon>
    </lineage>
</organism>
<dbReference type="SUPFAM" id="SSF49785">
    <property type="entry name" value="Galactose-binding domain-like"/>
    <property type="match status" value="1"/>
</dbReference>
<evidence type="ECO:0000256" key="3">
    <source>
        <dbReference type="ARBA" id="ARBA00022729"/>
    </source>
</evidence>
<dbReference type="SMART" id="SM00812">
    <property type="entry name" value="Alpha_L_fucos"/>
    <property type="match status" value="1"/>
</dbReference>
<dbReference type="Proteomes" id="UP000003327">
    <property type="component" value="Unassembled WGS sequence"/>
</dbReference>
<dbReference type="Gene3D" id="3.20.20.80">
    <property type="entry name" value="Glycosidases"/>
    <property type="match status" value="1"/>
</dbReference>
<evidence type="ECO:0000313" key="8">
    <source>
        <dbReference type="Proteomes" id="UP000003327"/>
    </source>
</evidence>
<dbReference type="HOGENOM" id="CLU_002934_7_1_10"/>
<evidence type="ECO:0000256" key="5">
    <source>
        <dbReference type="ARBA" id="ARBA00023295"/>
    </source>
</evidence>